<evidence type="ECO:0000313" key="2">
    <source>
        <dbReference type="EMBL" id="CAH8248505.1"/>
    </source>
</evidence>
<evidence type="ECO:0000256" key="1">
    <source>
        <dbReference type="SAM" id="Phobius"/>
    </source>
</evidence>
<keyword evidence="1" id="KW-0472">Membrane</keyword>
<dbReference type="EMBL" id="CALYLO010000011">
    <property type="protein sequence ID" value="CAH8248505.1"/>
    <property type="molecule type" value="Genomic_DNA"/>
</dbReference>
<dbReference type="RefSeq" id="WP_213430571.1">
    <property type="nucleotide sequence ID" value="NZ_AP031290.1"/>
</dbReference>
<dbReference type="Proteomes" id="UP001154322">
    <property type="component" value="Unassembled WGS sequence"/>
</dbReference>
<name>A0ABN8UBQ8_9BACL</name>
<sequence>MKLLEGVTINWGFTPADILSNGGAILLTLAAFVLLGIAIMYVKPLIGLIREAVKPGS</sequence>
<keyword evidence="3" id="KW-1185">Reference proteome</keyword>
<keyword evidence="1" id="KW-1133">Transmembrane helix</keyword>
<organism evidence="2 3">
    <name type="scientific">Paenibacillus melissococcoides</name>
    <dbReference type="NCBI Taxonomy" id="2912268"/>
    <lineage>
        <taxon>Bacteria</taxon>
        <taxon>Bacillati</taxon>
        <taxon>Bacillota</taxon>
        <taxon>Bacilli</taxon>
        <taxon>Bacillales</taxon>
        <taxon>Paenibacillaceae</taxon>
        <taxon>Paenibacillus</taxon>
    </lineage>
</organism>
<gene>
    <name evidence="2" type="ORF">WJ0W_007173</name>
</gene>
<protein>
    <submittedName>
        <fullName evidence="2">Uncharacterized protein</fullName>
    </submittedName>
</protein>
<accession>A0ABN8UBQ8</accession>
<keyword evidence="1" id="KW-0812">Transmembrane</keyword>
<evidence type="ECO:0000313" key="3">
    <source>
        <dbReference type="Proteomes" id="UP001154322"/>
    </source>
</evidence>
<proteinExistence type="predicted"/>
<feature type="transmembrane region" description="Helical" evidence="1">
    <location>
        <begin position="20"/>
        <end position="42"/>
    </location>
</feature>
<reference evidence="2" key="1">
    <citation type="submission" date="2022-06" db="EMBL/GenBank/DDBJ databases">
        <authorList>
            <person name="Dietemann V."/>
            <person name="Ory F."/>
            <person name="Dainat B."/>
            <person name="Oberhansli S."/>
        </authorList>
    </citation>
    <scope>NUCLEOTIDE SEQUENCE</scope>
    <source>
        <strain evidence="2">Ena-SAMPLE-TAB-26-04-2022-14:26:32:270-5432</strain>
    </source>
</reference>
<comment type="caution">
    <text evidence="2">The sequence shown here is derived from an EMBL/GenBank/DDBJ whole genome shotgun (WGS) entry which is preliminary data.</text>
</comment>